<evidence type="ECO:0000259" key="4">
    <source>
        <dbReference type="Pfam" id="PF01775"/>
    </source>
</evidence>
<dbReference type="GO" id="GO:0006412">
    <property type="term" value="P:translation"/>
    <property type="evidence" value="ECO:0007669"/>
    <property type="project" value="UniProtKB-UniRule"/>
</dbReference>
<protein>
    <recommendedName>
        <fullName evidence="3">Large ribosomal subunit protein eL20</fullName>
    </recommendedName>
</protein>
<proteinExistence type="inferred from homology"/>
<dbReference type="SUPFAM" id="SSF160374">
    <property type="entry name" value="RplX-like"/>
    <property type="match status" value="1"/>
</dbReference>
<dbReference type="InterPro" id="IPR023573">
    <property type="entry name" value="Ribosomal_eL20_dom"/>
</dbReference>
<dbReference type="HAMAP" id="MF_00273">
    <property type="entry name" value="Ribosomal_eL20"/>
    <property type="match status" value="1"/>
</dbReference>
<dbReference type="Gene3D" id="3.10.20.10">
    <property type="match status" value="1"/>
</dbReference>
<evidence type="ECO:0000256" key="2">
    <source>
        <dbReference type="ARBA" id="ARBA00023274"/>
    </source>
</evidence>
<reference evidence="5" key="1">
    <citation type="journal article" date="2020" name="mSystems">
        <title>Genome- and Community-Level Interaction Insights into Carbon Utilization and Element Cycling Functions of Hydrothermarchaeota in Hydrothermal Sediment.</title>
        <authorList>
            <person name="Zhou Z."/>
            <person name="Liu Y."/>
            <person name="Xu W."/>
            <person name="Pan J."/>
            <person name="Luo Z.H."/>
            <person name="Li M."/>
        </authorList>
    </citation>
    <scope>NUCLEOTIDE SEQUENCE [LARGE SCALE GENOMIC DNA]</scope>
    <source>
        <strain evidence="5">SpSt-658</strain>
    </source>
</reference>
<organism evidence="5">
    <name type="scientific">Ignisphaera aggregans</name>
    <dbReference type="NCBI Taxonomy" id="334771"/>
    <lineage>
        <taxon>Archaea</taxon>
        <taxon>Thermoproteota</taxon>
        <taxon>Thermoprotei</taxon>
        <taxon>Desulfurococcales</taxon>
        <taxon>Desulfurococcaceae</taxon>
        <taxon>Ignisphaera</taxon>
    </lineage>
</organism>
<dbReference type="Pfam" id="PF01775">
    <property type="entry name" value="Ribosomal_L18A"/>
    <property type="match status" value="1"/>
</dbReference>
<evidence type="ECO:0000256" key="1">
    <source>
        <dbReference type="ARBA" id="ARBA00022980"/>
    </source>
</evidence>
<gene>
    <name evidence="3" type="primary">rpl18a</name>
    <name evidence="3" type="synonym">rpl20e</name>
    <name evidence="3" type="synonym">rplX</name>
    <name evidence="5" type="ORF">ENU31_03635</name>
</gene>
<feature type="domain" description="Large ribosomal subunit protein eL20" evidence="4">
    <location>
        <begin position="5"/>
        <end position="64"/>
    </location>
</feature>
<comment type="subunit">
    <text evidence="3">Part of the 50S ribosomal subunit. Binds 23S rRNA.</text>
</comment>
<evidence type="ECO:0000313" key="5">
    <source>
        <dbReference type="EMBL" id="HGM07483.1"/>
    </source>
</evidence>
<accession>A0A7C4D496</accession>
<keyword evidence="1 3" id="KW-0689">Ribosomal protein</keyword>
<evidence type="ECO:0000256" key="3">
    <source>
        <dbReference type="HAMAP-Rule" id="MF_00273"/>
    </source>
</evidence>
<dbReference type="NCBIfam" id="NF001981">
    <property type="entry name" value="PRK00773.1-1"/>
    <property type="match status" value="1"/>
</dbReference>
<comment type="similarity">
    <text evidence="3">Belongs to the eukaryotic ribosomal protein eL20 family.</text>
</comment>
<comment type="caution">
    <text evidence="5">The sequence shown here is derived from an EMBL/GenBank/DDBJ whole genome shotgun (WGS) entry which is preliminary data.</text>
</comment>
<dbReference type="EMBL" id="DTCA01000112">
    <property type="protein sequence ID" value="HGM07483.1"/>
    <property type="molecule type" value="Genomic_DNA"/>
</dbReference>
<keyword evidence="3" id="KW-0699">rRNA-binding</keyword>
<keyword evidence="3" id="KW-0694">RNA-binding</keyword>
<dbReference type="GO" id="GO:0005840">
    <property type="term" value="C:ribosome"/>
    <property type="evidence" value="ECO:0007669"/>
    <property type="project" value="UniProtKB-KW"/>
</dbReference>
<dbReference type="InterPro" id="IPR028877">
    <property type="entry name" value="Ribosomal_eL20"/>
</dbReference>
<sequence length="87" mass="10396">MDREVKIYRITGFMLISHDKLPQWRKFVKEVRAVKVEHALEKIYSELGSRHKLKRSNIKIINIEEIPPEEAKNKYVVDLESIQYMVV</sequence>
<dbReference type="GO" id="GO:1990904">
    <property type="term" value="C:ribonucleoprotein complex"/>
    <property type="evidence" value="ECO:0007669"/>
    <property type="project" value="UniProtKB-KW"/>
</dbReference>
<name>A0A7C4D496_9CREN</name>
<dbReference type="AlphaFoldDB" id="A0A7C4D496"/>
<keyword evidence="2 3" id="KW-0687">Ribonucleoprotein</keyword>
<dbReference type="GO" id="GO:0003735">
    <property type="term" value="F:structural constituent of ribosome"/>
    <property type="evidence" value="ECO:0007669"/>
    <property type="project" value="InterPro"/>
</dbReference>
<dbReference type="GO" id="GO:0070180">
    <property type="term" value="F:large ribosomal subunit rRNA binding"/>
    <property type="evidence" value="ECO:0007669"/>
    <property type="project" value="UniProtKB-UniRule"/>
</dbReference>